<protein>
    <recommendedName>
        <fullName evidence="1">Retroviral polymerase SH3-like domain-containing protein</fullName>
    </recommendedName>
</protein>
<gene>
    <name evidence="2" type="ORF">CR513_13214</name>
</gene>
<accession>A0A371HKL2</accession>
<feature type="non-terminal residue" evidence="2">
    <location>
        <position position="230"/>
    </location>
</feature>
<name>A0A371HKL2_MUCPR</name>
<keyword evidence="3" id="KW-1185">Reference proteome</keyword>
<dbReference type="InterPro" id="IPR057670">
    <property type="entry name" value="SH3_retrovirus"/>
</dbReference>
<feature type="non-terminal residue" evidence="2">
    <location>
        <position position="1"/>
    </location>
</feature>
<dbReference type="AlphaFoldDB" id="A0A371HKL2"/>
<dbReference type="EMBL" id="QJKJ01002350">
    <property type="protein sequence ID" value="RDY03242.1"/>
    <property type="molecule type" value="Genomic_DNA"/>
</dbReference>
<sequence>WNYLCKLCTWGCPAEARPYRPHERKLNSRKVNCYFVGYAKLSRGYKFYDLTSRSFLKQIYSSIHDIGQVLVPITIQEKISIIGDNVQTIVLDIALKQDYDEVLPQTPIEQPQQPQEVSLSRSIKERRHAILDNYIVFFQEHEDDIGLIEDDPINFCQVMQSSNSQKLIDAMKDEMKSVQDNDTWDLIELPEDYFRIIIALVTHFDLELHQMHAKTAFLNGDIDETIYSFK</sequence>
<comment type="caution">
    <text evidence="2">The sequence shown here is derived from an EMBL/GenBank/DDBJ whole genome shotgun (WGS) entry which is preliminary data.</text>
</comment>
<reference evidence="2" key="1">
    <citation type="submission" date="2018-05" db="EMBL/GenBank/DDBJ databases">
        <title>Draft genome of Mucuna pruriens seed.</title>
        <authorList>
            <person name="Nnadi N.E."/>
            <person name="Vos R."/>
            <person name="Hasami M.H."/>
            <person name="Devisetty U.K."/>
            <person name="Aguiy J.C."/>
        </authorList>
    </citation>
    <scope>NUCLEOTIDE SEQUENCE [LARGE SCALE GENOMIC DNA]</scope>
    <source>
        <strain evidence="2">JCA_2017</strain>
    </source>
</reference>
<organism evidence="2 3">
    <name type="scientific">Mucuna pruriens</name>
    <name type="common">Velvet bean</name>
    <name type="synonym">Dolichos pruriens</name>
    <dbReference type="NCBI Taxonomy" id="157652"/>
    <lineage>
        <taxon>Eukaryota</taxon>
        <taxon>Viridiplantae</taxon>
        <taxon>Streptophyta</taxon>
        <taxon>Embryophyta</taxon>
        <taxon>Tracheophyta</taxon>
        <taxon>Spermatophyta</taxon>
        <taxon>Magnoliopsida</taxon>
        <taxon>eudicotyledons</taxon>
        <taxon>Gunneridae</taxon>
        <taxon>Pentapetalae</taxon>
        <taxon>rosids</taxon>
        <taxon>fabids</taxon>
        <taxon>Fabales</taxon>
        <taxon>Fabaceae</taxon>
        <taxon>Papilionoideae</taxon>
        <taxon>50 kb inversion clade</taxon>
        <taxon>NPAAA clade</taxon>
        <taxon>indigoferoid/millettioid clade</taxon>
        <taxon>Phaseoleae</taxon>
        <taxon>Mucuna</taxon>
    </lineage>
</organism>
<dbReference type="OrthoDB" id="546098at2759"/>
<feature type="domain" description="Retroviral polymerase SH3-like" evidence="1">
    <location>
        <begin position="20"/>
        <end position="55"/>
    </location>
</feature>
<dbReference type="Pfam" id="PF25597">
    <property type="entry name" value="SH3_retrovirus"/>
    <property type="match status" value="1"/>
</dbReference>
<proteinExistence type="predicted"/>
<dbReference type="Proteomes" id="UP000257109">
    <property type="component" value="Unassembled WGS sequence"/>
</dbReference>
<evidence type="ECO:0000313" key="3">
    <source>
        <dbReference type="Proteomes" id="UP000257109"/>
    </source>
</evidence>
<evidence type="ECO:0000259" key="1">
    <source>
        <dbReference type="Pfam" id="PF25597"/>
    </source>
</evidence>
<evidence type="ECO:0000313" key="2">
    <source>
        <dbReference type="EMBL" id="RDY03242.1"/>
    </source>
</evidence>